<dbReference type="InterPro" id="IPR011992">
    <property type="entry name" value="EF-hand-dom_pair"/>
</dbReference>
<accession>A0ABD3FZV6</accession>
<dbReference type="PROSITE" id="PS00018">
    <property type="entry name" value="EF_HAND_1"/>
    <property type="match status" value="1"/>
</dbReference>
<keyword evidence="1" id="KW-0106">Calcium</keyword>
<comment type="caution">
    <text evidence="4">The sequence shown here is derived from an EMBL/GenBank/DDBJ whole genome shotgun (WGS) entry which is preliminary data.</text>
</comment>
<dbReference type="Pfam" id="PF00179">
    <property type="entry name" value="UQ_con"/>
    <property type="match status" value="1"/>
</dbReference>
<dbReference type="Gene3D" id="3.10.110.10">
    <property type="entry name" value="Ubiquitin Conjugating Enzyme"/>
    <property type="match status" value="1"/>
</dbReference>
<reference evidence="4 5" key="1">
    <citation type="submission" date="2024-09" db="EMBL/GenBank/DDBJ databases">
        <title>Genome sequencing and assembly of Phytophthora oleae, isolate VK10A, causative agent of rot of olive drupes.</title>
        <authorList>
            <person name="Conti Taguali S."/>
            <person name="Riolo M."/>
            <person name="La Spada F."/>
            <person name="Cacciola S.O."/>
            <person name="Dionisio G."/>
        </authorList>
    </citation>
    <scope>NUCLEOTIDE SEQUENCE [LARGE SCALE GENOMIC DNA]</scope>
    <source>
        <strain evidence="4 5">VK10A</strain>
    </source>
</reference>
<dbReference type="InterPro" id="IPR002048">
    <property type="entry name" value="EF_hand_dom"/>
</dbReference>
<dbReference type="EMBL" id="JBIMZQ010000005">
    <property type="protein sequence ID" value="KAL3671225.1"/>
    <property type="molecule type" value="Genomic_DNA"/>
</dbReference>
<evidence type="ECO:0000313" key="5">
    <source>
        <dbReference type="Proteomes" id="UP001632037"/>
    </source>
</evidence>
<dbReference type="Gene3D" id="1.10.238.10">
    <property type="entry name" value="EF-hand"/>
    <property type="match status" value="1"/>
</dbReference>
<dbReference type="SUPFAM" id="SSF47473">
    <property type="entry name" value="EF-hand"/>
    <property type="match status" value="1"/>
</dbReference>
<evidence type="ECO:0000313" key="4">
    <source>
        <dbReference type="EMBL" id="KAL3671225.1"/>
    </source>
</evidence>
<proteinExistence type="predicted"/>
<feature type="domain" description="EF-hand" evidence="3">
    <location>
        <begin position="8"/>
        <end position="43"/>
    </location>
</feature>
<name>A0ABD3FZV6_9STRA</name>
<dbReference type="SMART" id="SM00054">
    <property type="entry name" value="EFh"/>
    <property type="match status" value="1"/>
</dbReference>
<evidence type="ECO:0000256" key="1">
    <source>
        <dbReference type="ARBA" id="ARBA00022837"/>
    </source>
</evidence>
<protein>
    <recommendedName>
        <fullName evidence="6">Calmodulin</fullName>
    </recommendedName>
</protein>
<dbReference type="PROSITE" id="PS50222">
    <property type="entry name" value="EF_HAND_2"/>
    <property type="match status" value="1"/>
</dbReference>
<dbReference type="PROSITE" id="PS50127">
    <property type="entry name" value="UBC_2"/>
    <property type="match status" value="1"/>
</dbReference>
<organism evidence="4 5">
    <name type="scientific">Phytophthora oleae</name>
    <dbReference type="NCBI Taxonomy" id="2107226"/>
    <lineage>
        <taxon>Eukaryota</taxon>
        <taxon>Sar</taxon>
        <taxon>Stramenopiles</taxon>
        <taxon>Oomycota</taxon>
        <taxon>Peronosporomycetes</taxon>
        <taxon>Peronosporales</taxon>
        <taxon>Peronosporaceae</taxon>
        <taxon>Phytophthora</taxon>
    </lineage>
</organism>
<evidence type="ECO:0000259" key="2">
    <source>
        <dbReference type="PROSITE" id="PS50127"/>
    </source>
</evidence>
<dbReference type="Proteomes" id="UP001632037">
    <property type="component" value="Unassembled WGS sequence"/>
</dbReference>
<evidence type="ECO:0000259" key="3">
    <source>
        <dbReference type="PROSITE" id="PS50222"/>
    </source>
</evidence>
<dbReference type="SUPFAM" id="SSF54495">
    <property type="entry name" value="UBC-like"/>
    <property type="match status" value="1"/>
</dbReference>
<evidence type="ECO:0008006" key="6">
    <source>
        <dbReference type="Google" id="ProtNLM"/>
    </source>
</evidence>
<dbReference type="InterPro" id="IPR000608">
    <property type="entry name" value="UBC"/>
</dbReference>
<dbReference type="InterPro" id="IPR018247">
    <property type="entry name" value="EF_Hand_1_Ca_BS"/>
</dbReference>
<sequence>MESMGIAATLEEVQELIDKVDENRSGELEYPEFVRLVSEFRRGNGDKLEIFLQYSKHVLAIRRELLDLNTQPTANSQVFSVKENAWEWKVLVRGPSGSPYEEGIFNFYVRYAKINELFTAAT</sequence>
<gene>
    <name evidence="4" type="ORF">V7S43_003157</name>
</gene>
<dbReference type="InterPro" id="IPR016135">
    <property type="entry name" value="UBQ-conjugating_enzyme/RWD"/>
</dbReference>
<dbReference type="AlphaFoldDB" id="A0ABD3FZV6"/>
<feature type="domain" description="UBC core" evidence="2">
    <location>
        <begin position="56"/>
        <end position="122"/>
    </location>
</feature>
<keyword evidence="5" id="KW-1185">Reference proteome</keyword>